<protein>
    <recommendedName>
        <fullName evidence="1">Ribonuclease H1 N-terminal domain-containing protein</fullName>
    </recommendedName>
</protein>
<dbReference type="InterPro" id="IPR037056">
    <property type="entry name" value="RNase_H1_N_sf"/>
</dbReference>
<evidence type="ECO:0000259" key="1">
    <source>
        <dbReference type="Pfam" id="PF01693"/>
    </source>
</evidence>
<dbReference type="Proteomes" id="UP001231189">
    <property type="component" value="Unassembled WGS sequence"/>
</dbReference>
<dbReference type="Gene3D" id="3.40.970.10">
    <property type="entry name" value="Ribonuclease H1, N-terminal domain"/>
    <property type="match status" value="1"/>
</dbReference>
<dbReference type="InterPro" id="IPR009027">
    <property type="entry name" value="Ribosomal_bL9/RNase_H1_N"/>
</dbReference>
<dbReference type="EMBL" id="JAUUTY010000002">
    <property type="protein sequence ID" value="KAK1679467.1"/>
    <property type="molecule type" value="Genomic_DNA"/>
</dbReference>
<evidence type="ECO:0000313" key="3">
    <source>
        <dbReference type="Proteomes" id="UP001231189"/>
    </source>
</evidence>
<dbReference type="Pfam" id="PF01693">
    <property type="entry name" value="Cauli_VI"/>
    <property type="match status" value="1"/>
</dbReference>
<sequence length="157" mass="17594">MGNHVRHRNLNSVAHGHLRHNLIFVATFLWRTTHMAKKWYVVYQCRVPVVYGESDDCLKQVNGFNDNYYKGYKSKAAAESRYMKQNHPSACPSAIRASQQALSSDAATTALTAAPPMVGVRPCNLTTTAMAGDLHRLGHLPQLMVLLVHPRMFPPPR</sequence>
<comment type="caution">
    <text evidence="2">The sequence shown here is derived from an EMBL/GenBank/DDBJ whole genome shotgun (WGS) entry which is preliminary data.</text>
</comment>
<accession>A0AAD8TCR0</accession>
<gene>
    <name evidence="2" type="ORF">QYE76_040315</name>
</gene>
<dbReference type="InterPro" id="IPR011320">
    <property type="entry name" value="RNase_H1_N"/>
</dbReference>
<organism evidence="2 3">
    <name type="scientific">Lolium multiflorum</name>
    <name type="common">Italian ryegrass</name>
    <name type="synonym">Lolium perenne subsp. multiflorum</name>
    <dbReference type="NCBI Taxonomy" id="4521"/>
    <lineage>
        <taxon>Eukaryota</taxon>
        <taxon>Viridiplantae</taxon>
        <taxon>Streptophyta</taxon>
        <taxon>Embryophyta</taxon>
        <taxon>Tracheophyta</taxon>
        <taxon>Spermatophyta</taxon>
        <taxon>Magnoliopsida</taxon>
        <taxon>Liliopsida</taxon>
        <taxon>Poales</taxon>
        <taxon>Poaceae</taxon>
        <taxon>BOP clade</taxon>
        <taxon>Pooideae</taxon>
        <taxon>Poodae</taxon>
        <taxon>Poeae</taxon>
        <taxon>Poeae Chloroplast Group 2 (Poeae type)</taxon>
        <taxon>Loliodinae</taxon>
        <taxon>Loliinae</taxon>
        <taxon>Lolium</taxon>
    </lineage>
</organism>
<keyword evidence="3" id="KW-1185">Reference proteome</keyword>
<evidence type="ECO:0000313" key="2">
    <source>
        <dbReference type="EMBL" id="KAK1679467.1"/>
    </source>
</evidence>
<feature type="domain" description="Ribonuclease H1 N-terminal" evidence="1">
    <location>
        <begin position="38"/>
        <end position="79"/>
    </location>
</feature>
<dbReference type="SUPFAM" id="SSF55658">
    <property type="entry name" value="L9 N-domain-like"/>
    <property type="match status" value="1"/>
</dbReference>
<proteinExistence type="predicted"/>
<dbReference type="AlphaFoldDB" id="A0AAD8TCR0"/>
<name>A0AAD8TCR0_LOLMU</name>
<reference evidence="2" key="1">
    <citation type="submission" date="2023-07" db="EMBL/GenBank/DDBJ databases">
        <title>A chromosome-level genome assembly of Lolium multiflorum.</title>
        <authorList>
            <person name="Chen Y."/>
            <person name="Copetti D."/>
            <person name="Kolliker R."/>
            <person name="Studer B."/>
        </authorList>
    </citation>
    <scope>NUCLEOTIDE SEQUENCE</scope>
    <source>
        <strain evidence="2">02402/16</strain>
        <tissue evidence="2">Leaf</tissue>
    </source>
</reference>